<dbReference type="VEuPathDB" id="FungiDB:sscle_11g084360"/>
<proteinExistence type="predicted"/>
<dbReference type="PROSITE" id="PS51158">
    <property type="entry name" value="ALPHA_KINASE"/>
    <property type="match status" value="1"/>
</dbReference>
<dbReference type="AlphaFoldDB" id="A0A1D9QFD7"/>
<reference evidence="8" key="1">
    <citation type="journal article" date="2017" name="Genome Biol. Evol.">
        <title>The complete genome sequence of the phytopathogenic fungus Sclerotinia sclerotiorum reveals insights into the genome architecture of broad host range pathogens.</title>
        <authorList>
            <person name="Derbyshire M."/>
            <person name="Denton-Giles M."/>
            <person name="Hegedus D."/>
            <person name="Seifbarghy S."/>
            <person name="Rollins J."/>
            <person name="van Kan J."/>
            <person name="Seidl M.F."/>
            <person name="Faino L."/>
            <person name="Mbengue M."/>
            <person name="Navaud O."/>
            <person name="Raffaele S."/>
            <person name="Hammond-Kosack K."/>
            <person name="Heard S."/>
            <person name="Oliver R."/>
        </authorList>
    </citation>
    <scope>NUCLEOTIDE SEQUENCE [LARGE SCALE GENOMIC DNA]</scope>
    <source>
        <strain evidence="8">ATCC 18683 / 1980 / Ss-1</strain>
    </source>
</reference>
<dbReference type="Pfam" id="PF02816">
    <property type="entry name" value="Alpha_kinase"/>
    <property type="match status" value="1"/>
</dbReference>
<keyword evidence="3" id="KW-0547">Nucleotide-binding</keyword>
<dbReference type="KEGG" id="ssl:SS1G_07665"/>
<evidence type="ECO:0000256" key="1">
    <source>
        <dbReference type="ARBA" id="ARBA00022527"/>
    </source>
</evidence>
<dbReference type="InterPro" id="IPR051852">
    <property type="entry name" value="Alpha-type_PK"/>
</dbReference>
<dbReference type="PANTHER" id="PTHR45992">
    <property type="entry name" value="EUKARYOTIC ELONGATION FACTOR 2 KINASE-RELATED"/>
    <property type="match status" value="1"/>
</dbReference>
<dbReference type="InterPro" id="IPR011009">
    <property type="entry name" value="Kinase-like_dom_sf"/>
</dbReference>
<keyword evidence="1" id="KW-0723">Serine/threonine-protein kinase</keyword>
<dbReference type="Proteomes" id="UP000177798">
    <property type="component" value="Chromosome 11"/>
</dbReference>
<evidence type="ECO:0000256" key="3">
    <source>
        <dbReference type="ARBA" id="ARBA00022741"/>
    </source>
</evidence>
<dbReference type="Gene3D" id="3.20.200.10">
    <property type="entry name" value="MHCK/EF2 kinase"/>
    <property type="match status" value="1"/>
</dbReference>
<dbReference type="GO" id="GO:0005524">
    <property type="term" value="F:ATP binding"/>
    <property type="evidence" value="ECO:0007669"/>
    <property type="project" value="UniProtKB-KW"/>
</dbReference>
<evidence type="ECO:0000256" key="2">
    <source>
        <dbReference type="ARBA" id="ARBA00022679"/>
    </source>
</evidence>
<dbReference type="OMA" id="NYVLCDL"/>
<evidence type="ECO:0000313" key="7">
    <source>
        <dbReference type="EMBL" id="APA13666.1"/>
    </source>
</evidence>
<evidence type="ECO:0000256" key="4">
    <source>
        <dbReference type="ARBA" id="ARBA00022777"/>
    </source>
</evidence>
<evidence type="ECO:0000259" key="6">
    <source>
        <dbReference type="PROSITE" id="PS51158"/>
    </source>
</evidence>
<organism evidence="7 8">
    <name type="scientific">Sclerotinia sclerotiorum (strain ATCC 18683 / 1980 / Ss-1)</name>
    <name type="common">White mold</name>
    <name type="synonym">Whetzelinia sclerotiorum</name>
    <dbReference type="NCBI Taxonomy" id="665079"/>
    <lineage>
        <taxon>Eukaryota</taxon>
        <taxon>Fungi</taxon>
        <taxon>Dikarya</taxon>
        <taxon>Ascomycota</taxon>
        <taxon>Pezizomycotina</taxon>
        <taxon>Leotiomycetes</taxon>
        <taxon>Helotiales</taxon>
        <taxon>Sclerotiniaceae</taxon>
        <taxon>Sclerotinia</taxon>
    </lineage>
</organism>
<keyword evidence="5" id="KW-0067">ATP-binding</keyword>
<protein>
    <recommendedName>
        <fullName evidence="6">Alpha-type protein kinase domain-containing protein</fullName>
    </recommendedName>
</protein>
<evidence type="ECO:0000313" key="8">
    <source>
        <dbReference type="Proteomes" id="UP000177798"/>
    </source>
</evidence>
<dbReference type="PANTHER" id="PTHR45992:SF11">
    <property type="entry name" value="ALPHA-TYPE PROTEIN KINASE DOMAIN-CONTAINING PROTEIN"/>
    <property type="match status" value="1"/>
</dbReference>
<accession>A0A1D9QFD7</accession>
<dbReference type="InterPro" id="IPR004166">
    <property type="entry name" value="a-kinase_dom"/>
</dbReference>
<keyword evidence="4" id="KW-0418">Kinase</keyword>
<feature type="domain" description="Alpha-type protein kinase" evidence="6">
    <location>
        <begin position="1"/>
        <end position="212"/>
    </location>
</feature>
<gene>
    <name evidence="7" type="ORF">sscle_11g084360</name>
</gene>
<dbReference type="SMART" id="SM00811">
    <property type="entry name" value="Alpha_kinase"/>
    <property type="match status" value="1"/>
</dbReference>
<name>A0A1D9QFD7_SCLS1</name>
<sequence>MSHRRLNQSRKAAIDTSEIFASGTFKNVWAGRYTEGPRKSQACVSKEFKTGSVIEEHYFEEELEIIRRTQEIVDDFHTTGIIGNRDIIVNTPSIWTYEASAGNKAGVKSLVEPMIENFEKFNSNTGWTGQDTVWNDAMQALSHFSYHDSDREFLLCDLQGGSYSNGYVLSDPVIMSRAQDCGPADLGIDGIKSFFQRHRCGRFCDLNWMKPAITGKAPIPMRQGTSMIARLPTRQSRNPLSRLRE</sequence>
<dbReference type="OrthoDB" id="301415at2759"/>
<dbReference type="EMBL" id="CP017824">
    <property type="protein sequence ID" value="APA13666.1"/>
    <property type="molecule type" value="Genomic_DNA"/>
</dbReference>
<dbReference type="GO" id="GO:0004674">
    <property type="term" value="F:protein serine/threonine kinase activity"/>
    <property type="evidence" value="ECO:0007669"/>
    <property type="project" value="UniProtKB-KW"/>
</dbReference>
<evidence type="ECO:0000256" key="5">
    <source>
        <dbReference type="ARBA" id="ARBA00022840"/>
    </source>
</evidence>
<dbReference type="RefSeq" id="XP_001591040.1">
    <property type="nucleotide sequence ID" value="XM_001590990.1"/>
</dbReference>
<keyword evidence="2" id="KW-0808">Transferase</keyword>
<dbReference type="SUPFAM" id="SSF56112">
    <property type="entry name" value="Protein kinase-like (PK-like)"/>
    <property type="match status" value="1"/>
</dbReference>